<comment type="caution">
    <text evidence="2">The sequence shown here is derived from an EMBL/GenBank/DDBJ whole genome shotgun (WGS) entry which is preliminary data.</text>
</comment>
<evidence type="ECO:0000313" key="2">
    <source>
        <dbReference type="EMBL" id="KAF4511358.1"/>
    </source>
</evidence>
<dbReference type="EMBL" id="JAAVMX010000003">
    <property type="protein sequence ID" value="KAF4511358.1"/>
    <property type="molecule type" value="Genomic_DNA"/>
</dbReference>
<keyword evidence="3" id="KW-1185">Reference proteome</keyword>
<dbReference type="OrthoDB" id="3938623at2759"/>
<reference evidence="2 3" key="1">
    <citation type="journal article" date="2020" name="Genome Biol. Evol.">
        <title>A new high-quality draft genome assembly of the Chinese cordyceps Ophiocordyceps sinensis.</title>
        <authorList>
            <person name="Shu R."/>
            <person name="Zhang J."/>
            <person name="Meng Q."/>
            <person name="Zhang H."/>
            <person name="Zhou G."/>
            <person name="Li M."/>
            <person name="Wu P."/>
            <person name="Zhao Y."/>
            <person name="Chen C."/>
            <person name="Qin Q."/>
        </authorList>
    </citation>
    <scope>NUCLEOTIDE SEQUENCE [LARGE SCALE GENOMIC DNA]</scope>
    <source>
        <strain evidence="2 3">IOZ07</strain>
    </source>
</reference>
<proteinExistence type="predicted"/>
<name>A0A8H4PVQ6_9HYPO</name>
<accession>A0A8H4PVQ6</accession>
<feature type="region of interest" description="Disordered" evidence="1">
    <location>
        <begin position="53"/>
        <end position="87"/>
    </location>
</feature>
<gene>
    <name evidence="2" type="ORF">G6O67_003164</name>
</gene>
<dbReference type="Proteomes" id="UP000557566">
    <property type="component" value="Unassembled WGS sequence"/>
</dbReference>
<dbReference type="AlphaFoldDB" id="A0A8H4PVQ6"/>
<organism evidence="2 3">
    <name type="scientific">Ophiocordyceps sinensis</name>
    <dbReference type="NCBI Taxonomy" id="72228"/>
    <lineage>
        <taxon>Eukaryota</taxon>
        <taxon>Fungi</taxon>
        <taxon>Dikarya</taxon>
        <taxon>Ascomycota</taxon>
        <taxon>Pezizomycotina</taxon>
        <taxon>Sordariomycetes</taxon>
        <taxon>Hypocreomycetidae</taxon>
        <taxon>Hypocreales</taxon>
        <taxon>Ophiocordycipitaceae</taxon>
        <taxon>Ophiocordyceps</taxon>
    </lineage>
</organism>
<evidence type="ECO:0000256" key="1">
    <source>
        <dbReference type="SAM" id="MobiDB-lite"/>
    </source>
</evidence>
<feature type="compositionally biased region" description="Basic residues" evidence="1">
    <location>
        <begin position="114"/>
        <end position="129"/>
    </location>
</feature>
<feature type="region of interest" description="Disordered" evidence="1">
    <location>
        <begin position="106"/>
        <end position="136"/>
    </location>
</feature>
<protein>
    <submittedName>
        <fullName evidence="2">Uncharacterized protein</fullName>
    </submittedName>
</protein>
<feature type="region of interest" description="Disordered" evidence="1">
    <location>
        <begin position="149"/>
        <end position="174"/>
    </location>
</feature>
<sequence length="174" mass="18776">MTHTTYVGVNNLITTSPASPPVTQIPRLPRFTGGGDLEKLSLGRLLLLADNGESDLRPLLGPPGELDLPRRRGGGDGESYEGDRPAGLALRRGVSSTDELFLRCPPLTLPPGARPRRSGLGHRWATRRRGGGDGDRLYELDDSLLALPRRSRASGERDKLLLPSRGARRAGEAE</sequence>
<evidence type="ECO:0000313" key="3">
    <source>
        <dbReference type="Proteomes" id="UP000557566"/>
    </source>
</evidence>
<feature type="compositionally biased region" description="Low complexity" evidence="1">
    <location>
        <begin position="57"/>
        <end position="66"/>
    </location>
</feature>